<dbReference type="GO" id="GO:0016616">
    <property type="term" value="F:oxidoreductase activity, acting on the CH-OH group of donors, NAD or NADP as acceptor"/>
    <property type="evidence" value="ECO:0007669"/>
    <property type="project" value="InterPro"/>
</dbReference>
<evidence type="ECO:0000313" key="8">
    <source>
        <dbReference type="Proteomes" id="UP000247005"/>
    </source>
</evidence>
<keyword evidence="3" id="KW-0560">Oxidoreductase</keyword>
<evidence type="ECO:0000313" key="6">
    <source>
        <dbReference type="EMBL" id="POP50655.1"/>
    </source>
</evidence>
<evidence type="ECO:0000313" key="5">
    <source>
        <dbReference type="EMBL" id="POP47644.1"/>
    </source>
</evidence>
<gene>
    <name evidence="6" type="ORF">CHU32_00395</name>
    <name evidence="5" type="ORF">CHU33_00395</name>
</gene>
<evidence type="ECO:0000313" key="7">
    <source>
        <dbReference type="Proteomes" id="UP000237073"/>
    </source>
</evidence>
<dbReference type="PRINTS" id="PR00081">
    <property type="entry name" value="GDHRDH"/>
</dbReference>
<dbReference type="InterPro" id="IPR002347">
    <property type="entry name" value="SDR_fam"/>
</dbReference>
<evidence type="ECO:0000256" key="4">
    <source>
        <dbReference type="RuleBase" id="RU000363"/>
    </source>
</evidence>
<sequence>MTVNTSGNRTALVTGANKGIGLAIAKGLAQRGFHVWITARNQLRGEEAVKQLQAEGFSVQLLIMDVADDVSVQQAAAALSAATDRLDVLVNNAGVLLDVSATPTQTRLSDMKATFEVNLFGPVRVTQAFLPLLRAAKQARVVMLGSGVGSLALITDESSIYSSVNLLSYSASKVALSAVTVCFAKELAAQGIKVNVVEPGHVKTDLNGNTGHLTPEEGAMPAIRMALAEADGPTGKFFGPQGQQPW</sequence>
<proteinExistence type="inferred from homology"/>
<dbReference type="InterPro" id="IPR045313">
    <property type="entry name" value="CBR1-like"/>
</dbReference>
<comment type="caution">
    <text evidence="6">The sequence shown here is derived from an EMBL/GenBank/DDBJ whole genome shotgun (WGS) entry which is preliminary data.</text>
</comment>
<dbReference type="RefSeq" id="WP_103674117.1">
    <property type="nucleotide sequence ID" value="NZ_PQGD01000001.1"/>
</dbReference>
<keyword evidence="7" id="KW-1185">Reference proteome</keyword>
<comment type="similarity">
    <text evidence="1 4">Belongs to the short-chain dehydrogenases/reductases (SDR) family.</text>
</comment>
<dbReference type="InterPro" id="IPR020904">
    <property type="entry name" value="Sc_DH/Rdtase_CS"/>
</dbReference>
<name>A0A2P5GVR1_9ENTR</name>
<dbReference type="Proteomes" id="UP000237073">
    <property type="component" value="Unassembled WGS sequence"/>
</dbReference>
<dbReference type="InterPro" id="IPR036291">
    <property type="entry name" value="NAD(P)-bd_dom_sf"/>
</dbReference>
<dbReference type="PROSITE" id="PS00061">
    <property type="entry name" value="ADH_SHORT"/>
    <property type="match status" value="1"/>
</dbReference>
<keyword evidence="2" id="KW-0521">NADP</keyword>
<dbReference type="PRINTS" id="PR00080">
    <property type="entry name" value="SDRFAMILY"/>
</dbReference>
<dbReference type="PANTHER" id="PTHR43490">
    <property type="entry name" value="(+)-NEOMENTHOL DEHYDROGENASE"/>
    <property type="match status" value="1"/>
</dbReference>
<evidence type="ECO:0000256" key="3">
    <source>
        <dbReference type="ARBA" id="ARBA00023002"/>
    </source>
</evidence>
<organism evidence="6 8">
    <name type="scientific">Superficieibacter electus</name>
    <dbReference type="NCBI Taxonomy" id="2022662"/>
    <lineage>
        <taxon>Bacteria</taxon>
        <taxon>Pseudomonadati</taxon>
        <taxon>Pseudomonadota</taxon>
        <taxon>Gammaproteobacteria</taxon>
        <taxon>Enterobacterales</taxon>
        <taxon>Enterobacteriaceae</taxon>
        <taxon>Superficieibacter</taxon>
    </lineage>
</organism>
<protein>
    <submittedName>
        <fullName evidence="6">SDR family oxidoreductase</fullName>
    </submittedName>
</protein>
<dbReference type="AlphaFoldDB" id="A0A2P5GVR1"/>
<evidence type="ECO:0000256" key="2">
    <source>
        <dbReference type="ARBA" id="ARBA00022857"/>
    </source>
</evidence>
<dbReference type="SUPFAM" id="SSF51735">
    <property type="entry name" value="NAD(P)-binding Rossmann-fold domains"/>
    <property type="match status" value="1"/>
</dbReference>
<dbReference type="EMBL" id="PQGE01000001">
    <property type="protein sequence ID" value="POP47644.1"/>
    <property type="molecule type" value="Genomic_DNA"/>
</dbReference>
<dbReference type="OrthoDB" id="109589at2"/>
<dbReference type="Gene3D" id="3.40.50.720">
    <property type="entry name" value="NAD(P)-binding Rossmann-like Domain"/>
    <property type="match status" value="1"/>
</dbReference>
<evidence type="ECO:0000256" key="1">
    <source>
        <dbReference type="ARBA" id="ARBA00006484"/>
    </source>
</evidence>
<reference evidence="7 8" key="1">
    <citation type="submission" date="2018-01" db="EMBL/GenBank/DDBJ databases">
        <title>Superficieibacter electus gen. nov., sp. nov., an extended-spectrum beta-lactamase possessing member of the Enterobacteriaceae family, isolated from intensive care unit surfaces.</title>
        <authorList>
            <person name="Potter R.F."/>
            <person name="D'Souza A.W."/>
        </authorList>
    </citation>
    <scope>NUCLEOTIDE SEQUENCE [LARGE SCALE GENOMIC DNA]</scope>
    <source>
        <strain evidence="6 8">BP-1</strain>
        <strain evidence="5 7">BP-2</strain>
    </source>
</reference>
<dbReference type="Proteomes" id="UP000247005">
    <property type="component" value="Unassembled WGS sequence"/>
</dbReference>
<accession>A0A2P5GVR1</accession>
<dbReference type="PANTHER" id="PTHR43490:SF99">
    <property type="entry name" value="SHORT-CHAIN DEHYDROGENASE_REDUCTASE"/>
    <property type="match status" value="1"/>
</dbReference>
<dbReference type="EMBL" id="PQGD01000001">
    <property type="protein sequence ID" value="POP50655.1"/>
    <property type="molecule type" value="Genomic_DNA"/>
</dbReference>
<dbReference type="Pfam" id="PF00106">
    <property type="entry name" value="adh_short"/>
    <property type="match status" value="1"/>
</dbReference>
<dbReference type="CDD" id="cd05324">
    <property type="entry name" value="carb_red_PTCR-like_SDR_c"/>
    <property type="match status" value="1"/>
</dbReference>